<sequence length="146" mass="18110">MERKELKRKMVNEVLKCIQKQVVFNRSISYKMEVKAQSIYFWIHRYQCDFKINIYADGNIQLKFNEACHKEFTCDYYKFNEEDDLDLLVNHFKKDMNMLLKDFIEYPMGWHVIMDYLSHDDNFLDIKLLRNDDEWIKNYKSIRKYF</sequence>
<proteinExistence type="predicted"/>
<evidence type="ECO:0000313" key="1">
    <source>
        <dbReference type="EMBL" id="UTY39106.1"/>
    </source>
</evidence>
<dbReference type="RefSeq" id="WP_290139971.1">
    <property type="nucleotide sequence ID" value="NZ_CP101620.1"/>
</dbReference>
<gene>
    <name evidence="1" type="ORF">NMU03_16300</name>
</gene>
<evidence type="ECO:0008006" key="3">
    <source>
        <dbReference type="Google" id="ProtNLM"/>
    </source>
</evidence>
<keyword evidence="2" id="KW-1185">Reference proteome</keyword>
<evidence type="ECO:0000313" key="2">
    <source>
        <dbReference type="Proteomes" id="UP001060112"/>
    </source>
</evidence>
<name>A0ABY5I4I8_9FIRM</name>
<organism evidence="1 2">
    <name type="scientific">Allocoprobacillus halotolerans</name>
    <dbReference type="NCBI Taxonomy" id="2944914"/>
    <lineage>
        <taxon>Bacteria</taxon>
        <taxon>Bacillati</taxon>
        <taxon>Bacillota</taxon>
        <taxon>Erysipelotrichia</taxon>
        <taxon>Erysipelotrichales</taxon>
        <taxon>Erysipelotrichaceae</taxon>
        <taxon>Allocoprobacillus</taxon>
    </lineage>
</organism>
<dbReference type="EMBL" id="CP101620">
    <property type="protein sequence ID" value="UTY39106.1"/>
    <property type="molecule type" value="Genomic_DNA"/>
</dbReference>
<reference evidence="1" key="1">
    <citation type="submission" date="2022-07" db="EMBL/GenBank/DDBJ databases">
        <title>Faecal culturing of patients with breast cancer.</title>
        <authorList>
            <person name="Teng N.M.Y."/>
            <person name="Kiu R."/>
            <person name="Evans R."/>
            <person name="Baker D.J."/>
            <person name="Zenner C."/>
            <person name="Robinson S.D."/>
            <person name="Hall L.J."/>
        </authorList>
    </citation>
    <scope>NUCLEOTIDE SEQUENCE</scope>
    <source>
        <strain evidence="1">LH1062</strain>
    </source>
</reference>
<accession>A0ABY5I4I8</accession>
<protein>
    <recommendedName>
        <fullName evidence="3">DUF4304 domain-containing protein</fullName>
    </recommendedName>
</protein>
<dbReference type="Proteomes" id="UP001060112">
    <property type="component" value="Chromosome"/>
</dbReference>